<organism evidence="7 8">
    <name type="scientific">Sphingopyxis panaciterrulae</name>
    <dbReference type="NCBI Taxonomy" id="462372"/>
    <lineage>
        <taxon>Bacteria</taxon>
        <taxon>Pseudomonadati</taxon>
        <taxon>Pseudomonadota</taxon>
        <taxon>Alphaproteobacteria</taxon>
        <taxon>Sphingomonadales</taxon>
        <taxon>Sphingomonadaceae</taxon>
        <taxon>Sphingopyxis</taxon>
    </lineage>
</organism>
<dbReference type="PANTHER" id="PTHR30469">
    <property type="entry name" value="MULTIDRUG RESISTANCE PROTEIN MDTA"/>
    <property type="match status" value="1"/>
</dbReference>
<keyword evidence="8" id="KW-1185">Reference proteome</keyword>
<comment type="similarity">
    <text evidence="1">Belongs to the membrane fusion protein (MFP) (TC 8.A.1) family.</text>
</comment>
<accession>A0A7W9B677</accession>
<evidence type="ECO:0000256" key="3">
    <source>
        <dbReference type="SAM" id="Phobius"/>
    </source>
</evidence>
<dbReference type="PANTHER" id="PTHR30469:SF38">
    <property type="entry name" value="HLYD FAMILY SECRETION PROTEIN"/>
    <property type="match status" value="1"/>
</dbReference>
<dbReference type="Pfam" id="PF25954">
    <property type="entry name" value="Beta-barrel_RND_2"/>
    <property type="match status" value="1"/>
</dbReference>
<dbReference type="GO" id="GO:0015562">
    <property type="term" value="F:efflux transmembrane transporter activity"/>
    <property type="evidence" value="ECO:0007669"/>
    <property type="project" value="TreeGrafter"/>
</dbReference>
<sequence>MNYERKVDSMDSLAGATHDFYEEADNRRKRRRLIVGAVLAALVLAAAWFAFSMSKGDGAAGADGAAGTGAANVPTITVMVPGLQSVQTAIAANGSIAARREMPVGVVGEGGQVVSVLVEPGQWVRAGQALAVIDRTVQTQQAASLAASIRVAQADADLAQSELERAEALVSRGFISKADMDRKRATRDAAQARVRVAQAQYKEAVARNGRLNIVAPAAGLVLTRQVEPGQVVGAGSGVLFRMAKGGEMEMLAQLGEADLQHVSVGTRATVTPVGTSLQIAGQVWQKSPVINPETRQGTVRIALPYSETLRPGGFADARLVAGTGQAPLLPESAVQSGPEGNFVLVVNKSDQIERRPVKVGTVTDDGVSIASGLTGNERVVVLAGAFLNPGDKVKPVLQKSSQ</sequence>
<dbReference type="NCBIfam" id="TIGR01730">
    <property type="entry name" value="RND_mfp"/>
    <property type="match status" value="1"/>
</dbReference>
<dbReference type="GO" id="GO:1990281">
    <property type="term" value="C:efflux pump complex"/>
    <property type="evidence" value="ECO:0007669"/>
    <property type="project" value="TreeGrafter"/>
</dbReference>
<keyword evidence="3" id="KW-1133">Transmembrane helix</keyword>
<feature type="transmembrane region" description="Helical" evidence="3">
    <location>
        <begin position="33"/>
        <end position="51"/>
    </location>
</feature>
<evidence type="ECO:0000313" key="8">
    <source>
        <dbReference type="Proteomes" id="UP000537161"/>
    </source>
</evidence>
<dbReference type="Gene3D" id="2.40.420.20">
    <property type="match status" value="1"/>
</dbReference>
<feature type="domain" description="Multidrug resistance protein MdtA-like C-terminal permuted SH3" evidence="6">
    <location>
        <begin position="328"/>
        <end position="381"/>
    </location>
</feature>
<dbReference type="InterPro" id="IPR006143">
    <property type="entry name" value="RND_pump_MFP"/>
</dbReference>
<reference evidence="7 8" key="1">
    <citation type="submission" date="2020-08" db="EMBL/GenBank/DDBJ databases">
        <title>Genomic Encyclopedia of Type Strains, Phase IV (KMG-IV): sequencing the most valuable type-strain genomes for metagenomic binning, comparative biology and taxonomic classification.</title>
        <authorList>
            <person name="Goeker M."/>
        </authorList>
    </citation>
    <scope>NUCLEOTIDE SEQUENCE [LARGE SCALE GENOMIC DNA]</scope>
    <source>
        <strain evidence="7 8">DSM 27163</strain>
    </source>
</reference>
<evidence type="ECO:0000256" key="2">
    <source>
        <dbReference type="SAM" id="Coils"/>
    </source>
</evidence>
<dbReference type="Gene3D" id="2.40.30.170">
    <property type="match status" value="1"/>
</dbReference>
<keyword evidence="3" id="KW-0472">Membrane</keyword>
<dbReference type="InterPro" id="IPR058792">
    <property type="entry name" value="Beta-barrel_RND_2"/>
</dbReference>
<dbReference type="SUPFAM" id="SSF111369">
    <property type="entry name" value="HlyD-like secretion proteins"/>
    <property type="match status" value="1"/>
</dbReference>
<dbReference type="AlphaFoldDB" id="A0A7W9B677"/>
<keyword evidence="3" id="KW-0812">Transmembrane</keyword>
<evidence type="ECO:0000259" key="5">
    <source>
        <dbReference type="Pfam" id="PF25954"/>
    </source>
</evidence>
<dbReference type="Gene3D" id="1.10.287.470">
    <property type="entry name" value="Helix hairpin bin"/>
    <property type="match status" value="1"/>
</dbReference>
<evidence type="ECO:0000256" key="1">
    <source>
        <dbReference type="ARBA" id="ARBA00009477"/>
    </source>
</evidence>
<dbReference type="Proteomes" id="UP000537161">
    <property type="component" value="Unassembled WGS sequence"/>
</dbReference>
<evidence type="ECO:0000313" key="7">
    <source>
        <dbReference type="EMBL" id="MBB5707020.1"/>
    </source>
</evidence>
<dbReference type="RefSeq" id="WP_420825283.1">
    <property type="nucleotide sequence ID" value="NZ_JACIJH010000007.1"/>
</dbReference>
<evidence type="ECO:0000259" key="4">
    <source>
        <dbReference type="Pfam" id="PF25881"/>
    </source>
</evidence>
<keyword evidence="2" id="KW-0175">Coiled coil</keyword>
<dbReference type="Pfam" id="PF25967">
    <property type="entry name" value="RND-MFP_C"/>
    <property type="match status" value="1"/>
</dbReference>
<comment type="caution">
    <text evidence="7">The sequence shown here is derived from an EMBL/GenBank/DDBJ whole genome shotgun (WGS) entry which is preliminary data.</text>
</comment>
<feature type="domain" description="YbhG-like alpha-helical hairpin" evidence="4">
    <location>
        <begin position="136"/>
        <end position="213"/>
    </location>
</feature>
<dbReference type="Pfam" id="PF25881">
    <property type="entry name" value="HH_YBHG"/>
    <property type="match status" value="1"/>
</dbReference>
<feature type="domain" description="CusB-like beta-barrel" evidence="5">
    <location>
        <begin position="252"/>
        <end position="321"/>
    </location>
</feature>
<name>A0A7W9B677_9SPHN</name>
<protein>
    <submittedName>
        <fullName evidence="7">RND family efflux transporter MFP subunit</fullName>
    </submittedName>
</protein>
<gene>
    <name evidence="7" type="ORF">FHR21_002382</name>
</gene>
<evidence type="ECO:0000259" key="6">
    <source>
        <dbReference type="Pfam" id="PF25967"/>
    </source>
</evidence>
<dbReference type="InterPro" id="IPR059052">
    <property type="entry name" value="HH_YbhG-like"/>
</dbReference>
<dbReference type="EMBL" id="JACIJH010000007">
    <property type="protein sequence ID" value="MBB5707020.1"/>
    <property type="molecule type" value="Genomic_DNA"/>
</dbReference>
<dbReference type="InterPro" id="IPR058627">
    <property type="entry name" value="MdtA-like_C"/>
</dbReference>
<proteinExistence type="inferred from homology"/>
<feature type="coiled-coil region" evidence="2">
    <location>
        <begin position="149"/>
        <end position="207"/>
    </location>
</feature>
<dbReference type="Gene3D" id="2.40.50.100">
    <property type="match status" value="1"/>
</dbReference>